<evidence type="ECO:0000313" key="4">
    <source>
        <dbReference type="Proteomes" id="UP001516023"/>
    </source>
</evidence>
<dbReference type="Proteomes" id="UP001516023">
    <property type="component" value="Unassembled WGS sequence"/>
</dbReference>
<evidence type="ECO:0008006" key="5">
    <source>
        <dbReference type="Google" id="ProtNLM"/>
    </source>
</evidence>
<organism evidence="3 4">
    <name type="scientific">Cyclotella cryptica</name>
    <dbReference type="NCBI Taxonomy" id="29204"/>
    <lineage>
        <taxon>Eukaryota</taxon>
        <taxon>Sar</taxon>
        <taxon>Stramenopiles</taxon>
        <taxon>Ochrophyta</taxon>
        <taxon>Bacillariophyta</taxon>
        <taxon>Coscinodiscophyceae</taxon>
        <taxon>Thalassiosirophycidae</taxon>
        <taxon>Stephanodiscales</taxon>
        <taxon>Stephanodiscaceae</taxon>
        <taxon>Cyclotella</taxon>
    </lineage>
</organism>
<keyword evidence="1" id="KW-0812">Transmembrane</keyword>
<evidence type="ECO:0000256" key="1">
    <source>
        <dbReference type="SAM" id="Phobius"/>
    </source>
</evidence>
<evidence type="ECO:0000256" key="2">
    <source>
        <dbReference type="SAM" id="SignalP"/>
    </source>
</evidence>
<gene>
    <name evidence="3" type="ORF">HJC23_001256</name>
</gene>
<keyword evidence="1" id="KW-0472">Membrane</keyword>
<dbReference type="EMBL" id="JABMIG020000200">
    <property type="protein sequence ID" value="KAL3786180.1"/>
    <property type="molecule type" value="Genomic_DNA"/>
</dbReference>
<keyword evidence="2" id="KW-0732">Signal</keyword>
<feature type="transmembrane region" description="Helical" evidence="1">
    <location>
        <begin position="263"/>
        <end position="283"/>
    </location>
</feature>
<dbReference type="PANTHER" id="PTHR36978">
    <property type="entry name" value="P-LOOP CONTAINING NUCLEOTIDE TRIPHOSPHATE HYDROLASE"/>
    <property type="match status" value="1"/>
</dbReference>
<comment type="caution">
    <text evidence="3">The sequence shown here is derived from an EMBL/GenBank/DDBJ whole genome shotgun (WGS) entry which is preliminary data.</text>
</comment>
<evidence type="ECO:0000313" key="3">
    <source>
        <dbReference type="EMBL" id="KAL3786180.1"/>
    </source>
</evidence>
<dbReference type="PANTHER" id="PTHR36978:SF4">
    <property type="entry name" value="P-LOOP CONTAINING NUCLEOSIDE TRIPHOSPHATE HYDROLASE PROTEIN"/>
    <property type="match status" value="1"/>
</dbReference>
<dbReference type="Gene3D" id="3.40.50.300">
    <property type="entry name" value="P-loop containing nucleotide triphosphate hydrolases"/>
    <property type="match status" value="1"/>
</dbReference>
<reference evidence="3 4" key="1">
    <citation type="journal article" date="2020" name="G3 (Bethesda)">
        <title>Improved Reference Genome for Cyclotella cryptica CCMP332, a Model for Cell Wall Morphogenesis, Salinity Adaptation, and Lipid Production in Diatoms (Bacillariophyta).</title>
        <authorList>
            <person name="Roberts W.R."/>
            <person name="Downey K.M."/>
            <person name="Ruck E.C."/>
            <person name="Traller J.C."/>
            <person name="Alverson A.J."/>
        </authorList>
    </citation>
    <scope>NUCLEOTIDE SEQUENCE [LARGE SCALE GENOMIC DNA]</scope>
    <source>
        <strain evidence="3 4">CCMP332</strain>
    </source>
</reference>
<dbReference type="Pfam" id="PF17784">
    <property type="entry name" value="Sulfotransfer_4"/>
    <property type="match status" value="1"/>
</dbReference>
<dbReference type="InterPro" id="IPR040632">
    <property type="entry name" value="Sulfotransfer_4"/>
</dbReference>
<name>A0ABD3PI92_9STRA</name>
<dbReference type="SUPFAM" id="SSF52540">
    <property type="entry name" value="P-loop containing nucleoside triphosphate hydrolases"/>
    <property type="match status" value="1"/>
</dbReference>
<feature type="chain" id="PRO_5044829764" description="Sulfotransferase" evidence="2">
    <location>
        <begin position="22"/>
        <end position="296"/>
    </location>
</feature>
<feature type="signal peptide" evidence="2">
    <location>
        <begin position="1"/>
        <end position="21"/>
    </location>
</feature>
<dbReference type="InterPro" id="IPR027417">
    <property type="entry name" value="P-loop_NTPase"/>
</dbReference>
<accession>A0ABD3PI92</accession>
<keyword evidence="4" id="KW-1185">Reference proteome</keyword>
<dbReference type="AlphaFoldDB" id="A0ABD3PI92"/>
<protein>
    <recommendedName>
        <fullName evidence="5">Sulfotransferase</fullName>
    </recommendedName>
</protein>
<proteinExistence type="predicted"/>
<keyword evidence="1" id="KW-1133">Transmembrane helix</keyword>
<sequence length="296" mass="33686">MPIMIALQVLLVLLAIHPAKSTIQVIGTGTGRTGSTTLHEALSILGYKTYHMKEVLMGGKQVASELDFWFDAFTTNCSRPHELRDIFDRSGYNATVHAINFPCHDALLFDMYPQAKVIHTERTSAEVWYDSVSNSVCKVMEDSWFGRILGLFFPTFRKFQRFAPVLLGRTVFGIYGPIENISQQYCMEHKDQIIGFYNAHNARIREIVPAERLLIISNHKDGWKPICDFLGVPIPDVPFPHVNKRESMVKNMLSMLGSKYGNFSPVVKLLVFFILFLPFLELLRRVATKTTKPKAE</sequence>